<proteinExistence type="predicted"/>
<evidence type="ECO:0000313" key="1">
    <source>
        <dbReference type="EMBL" id="CAF5055910.1"/>
    </source>
</evidence>
<accession>A0A8S3E2J0</accession>
<dbReference type="EMBL" id="CAJOBJ010231549">
    <property type="protein sequence ID" value="CAF5055910.1"/>
    <property type="molecule type" value="Genomic_DNA"/>
</dbReference>
<organism evidence="1 2">
    <name type="scientific">Rotaria magnacalcarata</name>
    <dbReference type="NCBI Taxonomy" id="392030"/>
    <lineage>
        <taxon>Eukaryota</taxon>
        <taxon>Metazoa</taxon>
        <taxon>Spiralia</taxon>
        <taxon>Gnathifera</taxon>
        <taxon>Rotifera</taxon>
        <taxon>Eurotatoria</taxon>
        <taxon>Bdelloidea</taxon>
        <taxon>Philodinida</taxon>
        <taxon>Philodinidae</taxon>
        <taxon>Rotaria</taxon>
    </lineage>
</organism>
<protein>
    <submittedName>
        <fullName evidence="1">Uncharacterized protein</fullName>
    </submittedName>
</protein>
<gene>
    <name evidence="1" type="ORF">GIL414_LOCUS60237</name>
</gene>
<comment type="caution">
    <text evidence="1">The sequence shown here is derived from an EMBL/GenBank/DDBJ whole genome shotgun (WGS) entry which is preliminary data.</text>
</comment>
<feature type="non-terminal residue" evidence="1">
    <location>
        <position position="35"/>
    </location>
</feature>
<reference evidence="1" key="1">
    <citation type="submission" date="2021-02" db="EMBL/GenBank/DDBJ databases">
        <authorList>
            <person name="Nowell W R."/>
        </authorList>
    </citation>
    <scope>NUCLEOTIDE SEQUENCE</scope>
</reference>
<sequence>MLFTREELAESILPSSQAHRYSKKKLDGKRFDLLN</sequence>
<evidence type="ECO:0000313" key="2">
    <source>
        <dbReference type="Proteomes" id="UP000681720"/>
    </source>
</evidence>
<dbReference type="AlphaFoldDB" id="A0A8S3E2J0"/>
<dbReference type="Proteomes" id="UP000681720">
    <property type="component" value="Unassembled WGS sequence"/>
</dbReference>
<name>A0A8S3E2J0_9BILA</name>